<proteinExistence type="predicted"/>
<gene>
    <name evidence="2" type="ORF">D9756_000061</name>
</gene>
<feature type="compositionally biased region" description="Basic residues" evidence="1">
    <location>
        <begin position="358"/>
        <end position="369"/>
    </location>
</feature>
<evidence type="ECO:0000313" key="3">
    <source>
        <dbReference type="Proteomes" id="UP000559027"/>
    </source>
</evidence>
<dbReference type="OrthoDB" id="3260792at2759"/>
<dbReference type="SUPFAM" id="SSF56112">
    <property type="entry name" value="Protein kinase-like (PK-like)"/>
    <property type="match status" value="1"/>
</dbReference>
<evidence type="ECO:0008006" key="4">
    <source>
        <dbReference type="Google" id="ProtNLM"/>
    </source>
</evidence>
<dbReference type="Proteomes" id="UP000559027">
    <property type="component" value="Unassembled WGS sequence"/>
</dbReference>
<feature type="region of interest" description="Disordered" evidence="1">
    <location>
        <begin position="79"/>
        <end position="105"/>
    </location>
</feature>
<dbReference type="AlphaFoldDB" id="A0A8H5LNP4"/>
<dbReference type="EMBL" id="JAACJO010000001">
    <property type="protein sequence ID" value="KAF5363876.1"/>
    <property type="molecule type" value="Genomic_DNA"/>
</dbReference>
<organism evidence="2 3">
    <name type="scientific">Leucocoprinus leucothites</name>
    <dbReference type="NCBI Taxonomy" id="201217"/>
    <lineage>
        <taxon>Eukaryota</taxon>
        <taxon>Fungi</taxon>
        <taxon>Dikarya</taxon>
        <taxon>Basidiomycota</taxon>
        <taxon>Agaricomycotina</taxon>
        <taxon>Agaricomycetes</taxon>
        <taxon>Agaricomycetidae</taxon>
        <taxon>Agaricales</taxon>
        <taxon>Agaricineae</taxon>
        <taxon>Agaricaceae</taxon>
        <taxon>Leucocoprinus</taxon>
    </lineage>
</organism>
<sequence>MSLLRSFFHRRPITTSLFYPEHGMSSSSRPPVTLTGMQLKWRPPADLLGSSSSAHSSCFASPTLDSVSEGEETAVDYFGRQSRHSPGLTDYTSDAESDGAESDVTPEDAAEIFADFGHPLERIPRLADRDGELDLDSVQEFGHGAVYHPGTTFSSWCPSPAPSISSVTSSLTDYPAIIDDLLSLPQNPFDELDPQNFVTFDPNPVASLSAIPSEPALMIKRISRDSTELSILSDLNSADLRQDPWNPCPHILQVVDHDPTSNHLYLCMERLSEFNAPPMSTVAQYLDFFRQILEGLSFLHERDLYGFACSDPNSYMVDLSSGLHSNNGSSVSLCPAGTTSRGRRQDPSTPHKTSGRRDHPHHHSQHQKHGPFQPADVTIFDRSAYPVRYYFVNFINAGRLQEGEPARDRTGCVPLSSSPSPSRRSCPFKRDVKELGAMMERMFADVPSVVSMKFRALIKAMTTGGFGAEDSRKLFEALSQSLEAGVFEMTVRRGSGLRSWSVVPSESGAMSGSTYTRSGARGNFGLDPDTVGLSS</sequence>
<dbReference type="InterPro" id="IPR011009">
    <property type="entry name" value="Kinase-like_dom_sf"/>
</dbReference>
<name>A0A8H5LNP4_9AGAR</name>
<feature type="region of interest" description="Disordered" evidence="1">
    <location>
        <begin position="330"/>
        <end position="373"/>
    </location>
</feature>
<accession>A0A8H5LNP4</accession>
<feature type="compositionally biased region" description="Low complexity" evidence="1">
    <location>
        <begin position="416"/>
        <end position="425"/>
    </location>
</feature>
<evidence type="ECO:0000256" key="1">
    <source>
        <dbReference type="SAM" id="MobiDB-lite"/>
    </source>
</evidence>
<comment type="caution">
    <text evidence="2">The sequence shown here is derived from an EMBL/GenBank/DDBJ whole genome shotgun (WGS) entry which is preliminary data.</text>
</comment>
<feature type="compositionally biased region" description="Acidic residues" evidence="1">
    <location>
        <begin position="93"/>
        <end position="105"/>
    </location>
</feature>
<protein>
    <recommendedName>
        <fullName evidence="4">Protein kinase domain-containing protein</fullName>
    </recommendedName>
</protein>
<evidence type="ECO:0000313" key="2">
    <source>
        <dbReference type="EMBL" id="KAF5363876.1"/>
    </source>
</evidence>
<reference evidence="2 3" key="1">
    <citation type="journal article" date="2020" name="ISME J.">
        <title>Uncovering the hidden diversity of litter-decomposition mechanisms in mushroom-forming fungi.</title>
        <authorList>
            <person name="Floudas D."/>
            <person name="Bentzer J."/>
            <person name="Ahren D."/>
            <person name="Johansson T."/>
            <person name="Persson P."/>
            <person name="Tunlid A."/>
        </authorList>
    </citation>
    <scope>NUCLEOTIDE SEQUENCE [LARGE SCALE GENOMIC DNA]</scope>
    <source>
        <strain evidence="2 3">CBS 146.42</strain>
    </source>
</reference>
<feature type="region of interest" description="Disordered" evidence="1">
    <location>
        <begin position="405"/>
        <end position="427"/>
    </location>
</feature>
<keyword evidence="3" id="KW-1185">Reference proteome</keyword>